<gene>
    <name evidence="2" type="ORF">EIP75_22205</name>
</gene>
<evidence type="ECO:0000313" key="2">
    <source>
        <dbReference type="EMBL" id="RRS01041.1"/>
    </source>
</evidence>
<reference evidence="2 3" key="1">
    <citation type="submission" date="2018-12" db="EMBL/GenBank/DDBJ databases">
        <title>The whole draft genome of Aquabacterium sp. SJQ9.</title>
        <authorList>
            <person name="Sun L."/>
            <person name="Gao X."/>
            <person name="Chen W."/>
            <person name="Huang K."/>
        </authorList>
    </citation>
    <scope>NUCLEOTIDE SEQUENCE [LARGE SCALE GENOMIC DNA]</scope>
    <source>
        <strain evidence="2 3">SJQ9</strain>
    </source>
</reference>
<comment type="caution">
    <text evidence="2">The sequence shown here is derived from an EMBL/GenBank/DDBJ whole genome shotgun (WGS) entry which is preliminary data.</text>
</comment>
<organism evidence="2 3">
    <name type="scientific">Aquabacterium soli</name>
    <dbReference type="NCBI Taxonomy" id="2493092"/>
    <lineage>
        <taxon>Bacteria</taxon>
        <taxon>Pseudomonadati</taxon>
        <taxon>Pseudomonadota</taxon>
        <taxon>Betaproteobacteria</taxon>
        <taxon>Burkholderiales</taxon>
        <taxon>Aquabacterium</taxon>
    </lineage>
</organism>
<dbReference type="Proteomes" id="UP000269265">
    <property type="component" value="Unassembled WGS sequence"/>
</dbReference>
<name>A0A426V2H1_9BURK</name>
<evidence type="ECO:0000313" key="3">
    <source>
        <dbReference type="Proteomes" id="UP000269265"/>
    </source>
</evidence>
<feature type="signal peptide" evidence="1">
    <location>
        <begin position="1"/>
        <end position="23"/>
    </location>
</feature>
<dbReference type="RefSeq" id="WP_125245390.1">
    <property type="nucleotide sequence ID" value="NZ_RSED01000029.1"/>
</dbReference>
<evidence type="ECO:0000256" key="1">
    <source>
        <dbReference type="SAM" id="SignalP"/>
    </source>
</evidence>
<keyword evidence="1" id="KW-0732">Signal</keyword>
<dbReference type="EMBL" id="RSED01000029">
    <property type="protein sequence ID" value="RRS01041.1"/>
    <property type="molecule type" value="Genomic_DNA"/>
</dbReference>
<accession>A0A426V2H1</accession>
<keyword evidence="3" id="KW-1185">Reference proteome</keyword>
<sequence>MTETPVFCLGGALLLCLTACAPALNWREVKPADAQGLVTMFPCKVDTAVRRLVMPGLEGEAVDLHVLSCQAGGMTWALSHLDAGTPQRLTQVLPALDQALWRNLAPSPNQQAQRQDLGPTRIKGADSHAASRHWLLQGHRPVSTTRVEPVQVTTWTFARGLTAFQASVWKNNTDGALLVDDPAAEAFVQGFNFPR</sequence>
<dbReference type="AlphaFoldDB" id="A0A426V2H1"/>
<feature type="chain" id="PRO_5019134796" evidence="1">
    <location>
        <begin position="24"/>
        <end position="195"/>
    </location>
</feature>
<dbReference type="OrthoDB" id="9154310at2"/>
<protein>
    <submittedName>
        <fullName evidence="2">Uncharacterized protein</fullName>
    </submittedName>
</protein>
<proteinExistence type="predicted"/>